<dbReference type="GO" id="GO:0009847">
    <property type="term" value="P:spore germination"/>
    <property type="evidence" value="ECO:0007669"/>
    <property type="project" value="InterPro"/>
</dbReference>
<name>A0A1M6JJR1_PARC5</name>
<feature type="transmembrane region" description="Helical" evidence="8">
    <location>
        <begin position="34"/>
        <end position="55"/>
    </location>
</feature>
<feature type="transmembrane region" description="Helical" evidence="8">
    <location>
        <begin position="332"/>
        <end position="352"/>
    </location>
</feature>
<comment type="similarity">
    <text evidence="2">Belongs to the amino acid-polyamine-organocation (APC) superfamily. Spore germination protein (SGP) (TC 2.A.3.9) family.</text>
</comment>
<evidence type="ECO:0000256" key="8">
    <source>
        <dbReference type="SAM" id="Phobius"/>
    </source>
</evidence>
<protein>
    <submittedName>
        <fullName evidence="9">Spore germination protein KB</fullName>
    </submittedName>
</protein>
<keyword evidence="4" id="KW-0309">Germination</keyword>
<proteinExistence type="inferred from homology"/>
<dbReference type="OrthoDB" id="1675410at2"/>
<dbReference type="EMBL" id="FRAG01000001">
    <property type="protein sequence ID" value="SHJ46862.1"/>
    <property type="molecule type" value="Genomic_DNA"/>
</dbReference>
<gene>
    <name evidence="9" type="ORF">SAMN02745912_00005</name>
</gene>
<organism evidence="9 10">
    <name type="scientific">Paramaledivibacter caminithermalis (strain DSM 15212 / CIP 107654 / DViRD3)</name>
    <name type="common">Clostridium caminithermale</name>
    <dbReference type="NCBI Taxonomy" id="1121301"/>
    <lineage>
        <taxon>Bacteria</taxon>
        <taxon>Bacillati</taxon>
        <taxon>Bacillota</taxon>
        <taxon>Clostridia</taxon>
        <taxon>Peptostreptococcales</taxon>
        <taxon>Caminicellaceae</taxon>
        <taxon>Paramaledivibacter</taxon>
    </lineage>
</organism>
<dbReference type="AlphaFoldDB" id="A0A1M6JJR1"/>
<keyword evidence="7 8" id="KW-0472">Membrane</keyword>
<reference evidence="9 10" key="1">
    <citation type="submission" date="2016-11" db="EMBL/GenBank/DDBJ databases">
        <authorList>
            <person name="Jaros S."/>
            <person name="Januszkiewicz K."/>
            <person name="Wedrychowicz H."/>
        </authorList>
    </citation>
    <scope>NUCLEOTIDE SEQUENCE [LARGE SCALE GENOMIC DNA]</scope>
    <source>
        <strain evidence="9 10">DSM 15212</strain>
    </source>
</reference>
<evidence type="ECO:0000313" key="10">
    <source>
        <dbReference type="Proteomes" id="UP000184465"/>
    </source>
</evidence>
<evidence type="ECO:0000256" key="4">
    <source>
        <dbReference type="ARBA" id="ARBA00022544"/>
    </source>
</evidence>
<dbReference type="Proteomes" id="UP000184465">
    <property type="component" value="Unassembled WGS sequence"/>
</dbReference>
<keyword evidence="3" id="KW-0813">Transport</keyword>
<feature type="transmembrane region" description="Helical" evidence="8">
    <location>
        <begin position="141"/>
        <end position="163"/>
    </location>
</feature>
<dbReference type="PANTHER" id="PTHR34975">
    <property type="entry name" value="SPORE GERMINATION PROTEIN A2"/>
    <property type="match status" value="1"/>
</dbReference>
<feature type="transmembrane region" description="Helical" evidence="8">
    <location>
        <begin position="67"/>
        <end position="91"/>
    </location>
</feature>
<evidence type="ECO:0000256" key="1">
    <source>
        <dbReference type="ARBA" id="ARBA00004141"/>
    </source>
</evidence>
<evidence type="ECO:0000256" key="2">
    <source>
        <dbReference type="ARBA" id="ARBA00007998"/>
    </source>
</evidence>
<dbReference type="RefSeq" id="WP_073146222.1">
    <property type="nucleotide sequence ID" value="NZ_FRAG01000001.1"/>
</dbReference>
<dbReference type="NCBIfam" id="TIGR00912">
    <property type="entry name" value="2A0309"/>
    <property type="match status" value="1"/>
</dbReference>
<feature type="transmembrane region" description="Helical" evidence="8">
    <location>
        <begin position="270"/>
        <end position="295"/>
    </location>
</feature>
<dbReference type="GO" id="GO:0016020">
    <property type="term" value="C:membrane"/>
    <property type="evidence" value="ECO:0007669"/>
    <property type="project" value="UniProtKB-SubCell"/>
</dbReference>
<comment type="subcellular location">
    <subcellularLocation>
        <location evidence="1">Membrane</location>
        <topology evidence="1">Multi-pass membrane protein</topology>
    </subcellularLocation>
</comment>
<feature type="transmembrane region" description="Helical" evidence="8">
    <location>
        <begin position="302"/>
        <end position="320"/>
    </location>
</feature>
<feature type="transmembrane region" description="Helical" evidence="8">
    <location>
        <begin position="7"/>
        <end position="28"/>
    </location>
</feature>
<keyword evidence="10" id="KW-1185">Reference proteome</keyword>
<evidence type="ECO:0000256" key="3">
    <source>
        <dbReference type="ARBA" id="ARBA00022448"/>
    </source>
</evidence>
<feature type="transmembrane region" description="Helical" evidence="8">
    <location>
        <begin position="111"/>
        <end position="129"/>
    </location>
</feature>
<dbReference type="STRING" id="1121301.SAMN02745912_00005"/>
<evidence type="ECO:0000256" key="5">
    <source>
        <dbReference type="ARBA" id="ARBA00022692"/>
    </source>
</evidence>
<keyword evidence="6 8" id="KW-1133">Transmembrane helix</keyword>
<sequence length="366" mass="41218">MERIGVWQLFSLIILFELGASTLFPIGIAAKQDAWIVILLSLICSFGIFFVYLNLHKMHPNKNIIQIIYSILGKALGFPLALLYTLFFFNATARSLKDFGEVINITILNKTPFFIIHLAFITVIIYILFLGFEVLGRMSQVLVIIKVSTLLIMFLLVIMSGKVDFKELLPVLGDGIAPVIKNIPMAIAFPFSEIFVFLAFLDITAPTKYFNRIVYLALLISGIMLTLSTIIMITSLGVGCSSVSTFPLIDVIRLINIENIITNLDSLSTLIVFIGGFFKEVIYFYGTIISFCYTFKIKNKKLAYIPLGIILLIYSISFETNYAEHVYIGLKIIPKFATVFYYFTIPILLYLISKITTNNSSAKTNK</sequence>
<feature type="transmembrane region" description="Helical" evidence="8">
    <location>
        <begin position="183"/>
        <end position="201"/>
    </location>
</feature>
<feature type="transmembrane region" description="Helical" evidence="8">
    <location>
        <begin position="213"/>
        <end position="238"/>
    </location>
</feature>
<evidence type="ECO:0000313" key="9">
    <source>
        <dbReference type="EMBL" id="SHJ46862.1"/>
    </source>
</evidence>
<dbReference type="InterPro" id="IPR004761">
    <property type="entry name" value="Spore_GerAB"/>
</dbReference>
<evidence type="ECO:0000256" key="6">
    <source>
        <dbReference type="ARBA" id="ARBA00022989"/>
    </source>
</evidence>
<evidence type="ECO:0000256" key="7">
    <source>
        <dbReference type="ARBA" id="ARBA00023136"/>
    </source>
</evidence>
<accession>A0A1M6JJR1</accession>
<keyword evidence="5 8" id="KW-0812">Transmembrane</keyword>
<dbReference type="PANTHER" id="PTHR34975:SF2">
    <property type="entry name" value="SPORE GERMINATION PROTEIN A2"/>
    <property type="match status" value="1"/>
</dbReference>
<dbReference type="Pfam" id="PF03845">
    <property type="entry name" value="Spore_permease"/>
    <property type="match status" value="1"/>
</dbReference>